<dbReference type="GO" id="GO:0008237">
    <property type="term" value="F:metallopeptidase activity"/>
    <property type="evidence" value="ECO:0007669"/>
    <property type="project" value="UniProtKB-KW"/>
</dbReference>
<sequence length="229" mass="24943">MKIKELCASERPREKLLAEGPARLSDGELIAVLLHSGSRRYSAVELAQQLLNIADGRLSRLFNMEAARMLGISGIGEGKAATVLAAFELGRRFLNEESSLDKTPVVTARSVFEMMLPRLKGISHEECWILLLNDSCYLMKSVKLSSGGGRATVIDARQVLRIALDNCASGIILVHNHPSGNPRPSEADKKQTAMLHKAAEACGLQLVDHVVVCDDCFFSFAEERVAGIL</sequence>
<evidence type="ECO:0000256" key="1">
    <source>
        <dbReference type="ARBA" id="ARBA00022670"/>
    </source>
</evidence>
<evidence type="ECO:0000256" key="5">
    <source>
        <dbReference type="ARBA" id="ARBA00023049"/>
    </source>
</evidence>
<dbReference type="InterPro" id="IPR037518">
    <property type="entry name" value="MPN"/>
</dbReference>
<dbReference type="Gene3D" id="3.40.140.10">
    <property type="entry name" value="Cytidine Deaminase, domain 2"/>
    <property type="match status" value="1"/>
</dbReference>
<evidence type="ECO:0000256" key="3">
    <source>
        <dbReference type="ARBA" id="ARBA00022801"/>
    </source>
</evidence>
<dbReference type="PANTHER" id="PTHR30471:SF3">
    <property type="entry name" value="UPF0758 PROTEIN YEES-RELATED"/>
    <property type="match status" value="1"/>
</dbReference>
<dbReference type="SUPFAM" id="SSF102712">
    <property type="entry name" value="JAB1/MPN domain"/>
    <property type="match status" value="1"/>
</dbReference>
<dbReference type="Proteomes" id="UP000823769">
    <property type="component" value="Unassembled WGS sequence"/>
</dbReference>
<keyword evidence="4" id="KW-0862">Zinc</keyword>
<evidence type="ECO:0000256" key="6">
    <source>
        <dbReference type="RuleBase" id="RU003797"/>
    </source>
</evidence>
<feature type="domain" description="MPN" evidence="7">
    <location>
        <begin position="104"/>
        <end position="226"/>
    </location>
</feature>
<keyword evidence="3" id="KW-0378">Hydrolase</keyword>
<dbReference type="GO" id="GO:0006508">
    <property type="term" value="P:proteolysis"/>
    <property type="evidence" value="ECO:0007669"/>
    <property type="project" value="UniProtKB-KW"/>
</dbReference>
<keyword evidence="5" id="KW-0482">Metalloprotease</keyword>
<keyword evidence="2" id="KW-0479">Metal-binding</keyword>
<dbReference type="NCBIfam" id="NF000642">
    <property type="entry name" value="PRK00024.1"/>
    <property type="match status" value="1"/>
</dbReference>
<comment type="similarity">
    <text evidence="6">Belongs to the UPF0758 family.</text>
</comment>
<dbReference type="InterPro" id="IPR001405">
    <property type="entry name" value="UPF0758"/>
</dbReference>
<dbReference type="PROSITE" id="PS01302">
    <property type="entry name" value="UPF0758"/>
    <property type="match status" value="1"/>
</dbReference>
<dbReference type="GO" id="GO:0046872">
    <property type="term" value="F:metal ion binding"/>
    <property type="evidence" value="ECO:0007669"/>
    <property type="project" value="UniProtKB-KW"/>
</dbReference>
<dbReference type="Pfam" id="PF20582">
    <property type="entry name" value="UPF0758_N"/>
    <property type="match status" value="1"/>
</dbReference>
<evidence type="ECO:0000259" key="7">
    <source>
        <dbReference type="PROSITE" id="PS50249"/>
    </source>
</evidence>
<evidence type="ECO:0000256" key="4">
    <source>
        <dbReference type="ARBA" id="ARBA00022833"/>
    </source>
</evidence>
<accession>A0A9D9IXV5</accession>
<protein>
    <submittedName>
        <fullName evidence="8">DNA repair protein RadC</fullName>
    </submittedName>
</protein>
<reference evidence="8" key="2">
    <citation type="journal article" date="2021" name="PeerJ">
        <title>Extensive microbial diversity within the chicken gut microbiome revealed by metagenomics and culture.</title>
        <authorList>
            <person name="Gilroy R."/>
            <person name="Ravi A."/>
            <person name="Getino M."/>
            <person name="Pursley I."/>
            <person name="Horton D.L."/>
            <person name="Alikhan N.F."/>
            <person name="Baker D."/>
            <person name="Gharbi K."/>
            <person name="Hall N."/>
            <person name="Watson M."/>
            <person name="Adriaenssens E.M."/>
            <person name="Foster-Nyarko E."/>
            <person name="Jarju S."/>
            <person name="Secka A."/>
            <person name="Antonio M."/>
            <person name="Oren A."/>
            <person name="Chaudhuri R.R."/>
            <person name="La Ragione R."/>
            <person name="Hildebrand F."/>
            <person name="Pallen M.J."/>
        </authorList>
    </citation>
    <scope>NUCLEOTIDE SEQUENCE</scope>
    <source>
        <strain evidence="8">B3-1481</strain>
    </source>
</reference>
<dbReference type="AlphaFoldDB" id="A0A9D9IXV5"/>
<gene>
    <name evidence="8" type="primary">radC</name>
    <name evidence="8" type="ORF">IAB76_02950</name>
</gene>
<dbReference type="InterPro" id="IPR020891">
    <property type="entry name" value="UPF0758_CS"/>
</dbReference>
<reference evidence="8" key="1">
    <citation type="submission" date="2020-10" db="EMBL/GenBank/DDBJ databases">
        <authorList>
            <person name="Gilroy R."/>
        </authorList>
    </citation>
    <scope>NUCLEOTIDE SEQUENCE</scope>
    <source>
        <strain evidence="8">B3-1481</strain>
    </source>
</reference>
<dbReference type="NCBIfam" id="TIGR00608">
    <property type="entry name" value="radc"/>
    <property type="match status" value="1"/>
</dbReference>
<dbReference type="InterPro" id="IPR025657">
    <property type="entry name" value="RadC_JAB"/>
</dbReference>
<dbReference type="PROSITE" id="PS50249">
    <property type="entry name" value="MPN"/>
    <property type="match status" value="1"/>
</dbReference>
<dbReference type="CDD" id="cd08071">
    <property type="entry name" value="MPN_DUF2466"/>
    <property type="match status" value="1"/>
</dbReference>
<evidence type="ECO:0000313" key="9">
    <source>
        <dbReference type="Proteomes" id="UP000823769"/>
    </source>
</evidence>
<dbReference type="InterPro" id="IPR046778">
    <property type="entry name" value="UPF0758_N"/>
</dbReference>
<comment type="caution">
    <text evidence="8">The sequence shown here is derived from an EMBL/GenBank/DDBJ whole genome shotgun (WGS) entry which is preliminary data.</text>
</comment>
<evidence type="ECO:0000256" key="2">
    <source>
        <dbReference type="ARBA" id="ARBA00022723"/>
    </source>
</evidence>
<organism evidence="8 9">
    <name type="scientific">Candidatus Cryptobacteroides avistercoris</name>
    <dbReference type="NCBI Taxonomy" id="2840758"/>
    <lineage>
        <taxon>Bacteria</taxon>
        <taxon>Pseudomonadati</taxon>
        <taxon>Bacteroidota</taxon>
        <taxon>Bacteroidia</taxon>
        <taxon>Bacteroidales</taxon>
        <taxon>Candidatus Cryptobacteroides</taxon>
    </lineage>
</organism>
<name>A0A9D9IXV5_9BACT</name>
<proteinExistence type="inferred from homology"/>
<dbReference type="PANTHER" id="PTHR30471">
    <property type="entry name" value="DNA REPAIR PROTEIN RADC"/>
    <property type="match status" value="1"/>
</dbReference>
<keyword evidence="1" id="KW-0645">Protease</keyword>
<evidence type="ECO:0000313" key="8">
    <source>
        <dbReference type="EMBL" id="MBO8480054.1"/>
    </source>
</evidence>
<dbReference type="EMBL" id="JADILW010000043">
    <property type="protein sequence ID" value="MBO8480054.1"/>
    <property type="molecule type" value="Genomic_DNA"/>
</dbReference>
<dbReference type="Pfam" id="PF04002">
    <property type="entry name" value="RadC"/>
    <property type="match status" value="1"/>
</dbReference>